<dbReference type="InterPro" id="IPR038294">
    <property type="entry name" value="SLBP_RNA_bind_sf"/>
</dbReference>
<evidence type="ECO:0000313" key="5">
    <source>
        <dbReference type="EnsemblMetazoa" id="G16419.1:cds"/>
    </source>
</evidence>
<evidence type="ECO:0000259" key="4">
    <source>
        <dbReference type="Pfam" id="PF15247"/>
    </source>
</evidence>
<feature type="region of interest" description="Disordered" evidence="3">
    <location>
        <begin position="167"/>
        <end position="186"/>
    </location>
</feature>
<dbReference type="GO" id="GO:0006398">
    <property type="term" value="P:mRNA 3'-end processing by stem-loop binding and cleavage"/>
    <property type="evidence" value="ECO:0007669"/>
    <property type="project" value="TreeGrafter"/>
</dbReference>
<protein>
    <recommendedName>
        <fullName evidence="4">Histone RNA hairpin-binding protein RNA-binding domain-containing protein</fullName>
    </recommendedName>
</protein>
<feature type="compositionally biased region" description="Basic and acidic residues" evidence="3">
    <location>
        <begin position="45"/>
        <end position="56"/>
    </location>
</feature>
<dbReference type="FunFam" id="1.10.8.1120:FF:000001">
    <property type="entry name" value="Histone RNA hairpin-binding protein-like"/>
    <property type="match status" value="1"/>
</dbReference>
<sequence length="283" mass="33093">MENRFSRNPHNRHQENGYRSKSYRQRSRESGSPLRSPLQPKKDHHNREHETTESRDRSRRPLWKNLQVSKDVECDEDFPPLRKDLCYTPEVRVESQTCVRDDTEEMDRKSGRPMHKGRRKLHLGGNDSKRQKFEEERDPGVLDRRQKAIDYGKNTLAYDRYITVIPKSQRTKTHPRTPNKYRKCSRRSWDSQVRLWRISLHQWDPPSADGTPAPRRNPSVLDTSDESDSDWGDVHLSSLSLSQPSTHESDADSEMSSTSVSSTQRPQFTALVDKENTDNKDVV</sequence>
<dbReference type="PANTHER" id="PTHR17408:SF0">
    <property type="entry name" value="HISTONE RNA HAIRPIN-BINDING PROTEIN"/>
    <property type="match status" value="1"/>
</dbReference>
<feature type="compositionally biased region" description="Basic residues" evidence="3">
    <location>
        <begin position="169"/>
        <end position="186"/>
    </location>
</feature>
<dbReference type="EnsemblMetazoa" id="G16419.1">
    <property type="protein sequence ID" value="G16419.1:cds"/>
    <property type="gene ID" value="G16419"/>
</dbReference>
<dbReference type="OMA" id="HNREHET"/>
<keyword evidence="6" id="KW-1185">Reference proteome</keyword>
<dbReference type="EnsemblMetazoa" id="G16419.2">
    <property type="protein sequence ID" value="G16419.2:cds"/>
    <property type="gene ID" value="G16419"/>
</dbReference>
<feature type="compositionally biased region" description="Basic and acidic residues" evidence="3">
    <location>
        <begin position="127"/>
        <end position="140"/>
    </location>
</feature>
<dbReference type="AlphaFoldDB" id="A0A8W8J2B7"/>
<dbReference type="GO" id="GO:0071204">
    <property type="term" value="C:histone pre-mRNA 3'end processing complex"/>
    <property type="evidence" value="ECO:0007669"/>
    <property type="project" value="TreeGrafter"/>
</dbReference>
<keyword evidence="2" id="KW-0694">RNA-binding</keyword>
<name>A0A8W8J2B7_MAGGI</name>
<feature type="region of interest" description="Disordered" evidence="3">
    <location>
        <begin position="1"/>
        <end position="66"/>
    </location>
</feature>
<dbReference type="GO" id="GO:0051028">
    <property type="term" value="P:mRNA transport"/>
    <property type="evidence" value="ECO:0007669"/>
    <property type="project" value="TreeGrafter"/>
</dbReference>
<evidence type="ECO:0000313" key="6">
    <source>
        <dbReference type="Proteomes" id="UP000005408"/>
    </source>
</evidence>
<evidence type="ECO:0000256" key="3">
    <source>
        <dbReference type="SAM" id="MobiDB-lite"/>
    </source>
</evidence>
<proteinExistence type="inferred from homology"/>
<dbReference type="EnsemblMetazoa" id="G16419.6">
    <property type="protein sequence ID" value="G16419.6:cds"/>
    <property type="gene ID" value="G16419"/>
</dbReference>
<dbReference type="Pfam" id="PF15247">
    <property type="entry name" value="SLBP_RNA_bind"/>
    <property type="match status" value="1"/>
</dbReference>
<dbReference type="GO" id="GO:0071207">
    <property type="term" value="F:histone pre-mRNA stem-loop binding"/>
    <property type="evidence" value="ECO:0007669"/>
    <property type="project" value="TreeGrafter"/>
</dbReference>
<dbReference type="InterPro" id="IPR029344">
    <property type="entry name" value="SLBP_RNA_bind"/>
</dbReference>
<dbReference type="Gene3D" id="1.10.8.1120">
    <property type="entry name" value="Histone RNA hairpin-binding protein RNA-binding domain"/>
    <property type="match status" value="1"/>
</dbReference>
<feature type="domain" description="Histone RNA hairpin-binding protein RNA-binding" evidence="4">
    <location>
        <begin position="138"/>
        <end position="205"/>
    </location>
</feature>
<dbReference type="PANTHER" id="PTHR17408">
    <property type="entry name" value="HISTONE RNA HAIRPIN-BINDING PROTEIN"/>
    <property type="match status" value="1"/>
</dbReference>
<evidence type="ECO:0000256" key="1">
    <source>
        <dbReference type="ARBA" id="ARBA00006151"/>
    </source>
</evidence>
<dbReference type="GO" id="GO:0003729">
    <property type="term" value="F:mRNA binding"/>
    <property type="evidence" value="ECO:0007669"/>
    <property type="project" value="InterPro"/>
</dbReference>
<feature type="compositionally biased region" description="Low complexity" evidence="3">
    <location>
        <begin position="254"/>
        <end position="263"/>
    </location>
</feature>
<comment type="similarity">
    <text evidence="1">Belongs to the SLBP family.</text>
</comment>
<dbReference type="InterPro" id="IPR026502">
    <property type="entry name" value="SLBP1/SLBP2"/>
</dbReference>
<feature type="compositionally biased region" description="Basic residues" evidence="3">
    <location>
        <begin position="111"/>
        <end position="122"/>
    </location>
</feature>
<feature type="region of interest" description="Disordered" evidence="3">
    <location>
        <begin position="99"/>
        <end position="140"/>
    </location>
</feature>
<accession>A0A8W8J2B7</accession>
<dbReference type="OrthoDB" id="265795at2759"/>
<feature type="compositionally biased region" description="Basic and acidic residues" evidence="3">
    <location>
        <begin position="272"/>
        <end position="283"/>
    </location>
</feature>
<feature type="region of interest" description="Disordered" evidence="3">
    <location>
        <begin position="202"/>
        <end position="283"/>
    </location>
</feature>
<dbReference type="EnsemblMetazoa" id="G16419.7">
    <property type="protein sequence ID" value="G16419.7:cds"/>
    <property type="gene ID" value="G16419"/>
</dbReference>
<dbReference type="Proteomes" id="UP000005408">
    <property type="component" value="Unassembled WGS sequence"/>
</dbReference>
<reference evidence="5" key="1">
    <citation type="submission" date="2022-08" db="UniProtKB">
        <authorList>
            <consortium name="EnsemblMetazoa"/>
        </authorList>
    </citation>
    <scope>IDENTIFICATION</scope>
    <source>
        <strain evidence="5">05x7-T-G4-1.051#20</strain>
    </source>
</reference>
<feature type="compositionally biased region" description="Polar residues" evidence="3">
    <location>
        <begin position="237"/>
        <end position="246"/>
    </location>
</feature>
<evidence type="ECO:0000256" key="2">
    <source>
        <dbReference type="ARBA" id="ARBA00022884"/>
    </source>
</evidence>
<dbReference type="GO" id="GO:0005737">
    <property type="term" value="C:cytoplasm"/>
    <property type="evidence" value="ECO:0007669"/>
    <property type="project" value="TreeGrafter"/>
</dbReference>
<organism evidence="5 6">
    <name type="scientific">Magallana gigas</name>
    <name type="common">Pacific oyster</name>
    <name type="synonym">Crassostrea gigas</name>
    <dbReference type="NCBI Taxonomy" id="29159"/>
    <lineage>
        <taxon>Eukaryota</taxon>
        <taxon>Metazoa</taxon>
        <taxon>Spiralia</taxon>
        <taxon>Lophotrochozoa</taxon>
        <taxon>Mollusca</taxon>
        <taxon>Bivalvia</taxon>
        <taxon>Autobranchia</taxon>
        <taxon>Pteriomorphia</taxon>
        <taxon>Ostreida</taxon>
        <taxon>Ostreoidea</taxon>
        <taxon>Ostreidae</taxon>
        <taxon>Magallana</taxon>
    </lineage>
</organism>